<reference evidence="1 2" key="1">
    <citation type="submission" date="2018-06" db="EMBL/GenBank/DDBJ databases">
        <title>Genomic Encyclopedia of Archaeal and Bacterial Type Strains, Phase II (KMG-II): from individual species to whole genera.</title>
        <authorList>
            <person name="Goeker M."/>
        </authorList>
    </citation>
    <scope>NUCLEOTIDE SEQUENCE [LARGE SCALE GENOMIC DNA]</scope>
    <source>
        <strain evidence="1 2">DSM 23241</strain>
    </source>
</reference>
<evidence type="ECO:0000313" key="2">
    <source>
        <dbReference type="Proteomes" id="UP000249720"/>
    </source>
</evidence>
<dbReference type="EMBL" id="QKZV01000001">
    <property type="protein sequence ID" value="PZX65768.1"/>
    <property type="molecule type" value="Genomic_DNA"/>
</dbReference>
<protein>
    <recommendedName>
        <fullName evidence="3">Cof subfamily protein (Haloacid dehalogenase superfamily)/HAD superfamily hydrolase (TIGR01484 family)</fullName>
    </recommendedName>
</protein>
<name>A0A2W7RYA4_9BACT</name>
<dbReference type="Proteomes" id="UP000249720">
    <property type="component" value="Unassembled WGS sequence"/>
</dbReference>
<dbReference type="SFLD" id="SFLDG01140">
    <property type="entry name" value="C2.B:_Phosphomannomutase_and_P"/>
    <property type="match status" value="1"/>
</dbReference>
<dbReference type="OrthoDB" id="9814970at2"/>
<dbReference type="Gene3D" id="3.40.50.1000">
    <property type="entry name" value="HAD superfamily/HAD-like"/>
    <property type="match status" value="1"/>
</dbReference>
<dbReference type="GO" id="GO:0005829">
    <property type="term" value="C:cytosol"/>
    <property type="evidence" value="ECO:0007669"/>
    <property type="project" value="TreeGrafter"/>
</dbReference>
<dbReference type="SFLD" id="SFLDS00003">
    <property type="entry name" value="Haloacid_Dehalogenase"/>
    <property type="match status" value="1"/>
</dbReference>
<dbReference type="AlphaFoldDB" id="A0A2W7RYA4"/>
<dbReference type="InterPro" id="IPR023214">
    <property type="entry name" value="HAD_sf"/>
</dbReference>
<dbReference type="GO" id="GO:0016791">
    <property type="term" value="F:phosphatase activity"/>
    <property type="evidence" value="ECO:0007669"/>
    <property type="project" value="TreeGrafter"/>
</dbReference>
<dbReference type="GO" id="GO:0000287">
    <property type="term" value="F:magnesium ion binding"/>
    <property type="evidence" value="ECO:0007669"/>
    <property type="project" value="TreeGrafter"/>
</dbReference>
<dbReference type="NCBIfam" id="TIGR01484">
    <property type="entry name" value="HAD-SF-IIB"/>
    <property type="match status" value="1"/>
</dbReference>
<dbReference type="SUPFAM" id="SSF56784">
    <property type="entry name" value="HAD-like"/>
    <property type="match status" value="1"/>
</dbReference>
<dbReference type="InterPro" id="IPR000150">
    <property type="entry name" value="Cof"/>
</dbReference>
<proteinExistence type="predicted"/>
<dbReference type="RefSeq" id="WP_111293228.1">
    <property type="nucleotide sequence ID" value="NZ_QKZV01000001.1"/>
</dbReference>
<dbReference type="NCBIfam" id="TIGR00099">
    <property type="entry name" value="Cof-subfamily"/>
    <property type="match status" value="1"/>
</dbReference>
<keyword evidence="2" id="KW-1185">Reference proteome</keyword>
<dbReference type="SFLD" id="SFLDG01144">
    <property type="entry name" value="C2.B.4:_PGP_Like"/>
    <property type="match status" value="1"/>
</dbReference>
<evidence type="ECO:0008006" key="3">
    <source>
        <dbReference type="Google" id="ProtNLM"/>
    </source>
</evidence>
<dbReference type="CDD" id="cd07516">
    <property type="entry name" value="HAD_Pase"/>
    <property type="match status" value="1"/>
</dbReference>
<dbReference type="InterPro" id="IPR036412">
    <property type="entry name" value="HAD-like_sf"/>
</dbReference>
<dbReference type="InterPro" id="IPR006379">
    <property type="entry name" value="HAD-SF_hydro_IIB"/>
</dbReference>
<evidence type="ECO:0000313" key="1">
    <source>
        <dbReference type="EMBL" id="PZX65768.1"/>
    </source>
</evidence>
<sequence>MLKAVFIDIDGTLLKSDHTVSDATIKTIQQLKEKNILVVLVSARPVHGISRISKIVGLETAPTIGLNGGYIAQNNQVIYKCNIPASTVIALHNAVEQYPLTTLYYQDELWFAEKESQYSINEQKITDVPVTIQPIAEIVLQWERDNTGPNKIMMIGDESTIQQVESTIQPQFANQLNMAKSKPIYLEAMPLNVSKAKAVEKVIQQYHIKPEEIITIGDNFNDIEMIAMAGTGIAMGNAPDAVKAVAKYVTDTNNNDGVAKAIQHFLQQWF</sequence>
<dbReference type="PROSITE" id="PS01229">
    <property type="entry name" value="COF_2"/>
    <property type="match status" value="1"/>
</dbReference>
<dbReference type="Pfam" id="PF08282">
    <property type="entry name" value="Hydrolase_3"/>
    <property type="match status" value="1"/>
</dbReference>
<accession>A0A2W7RYA4</accession>
<organism evidence="1 2">
    <name type="scientific">Hydrotalea sandarakina</name>
    <dbReference type="NCBI Taxonomy" id="1004304"/>
    <lineage>
        <taxon>Bacteria</taxon>
        <taxon>Pseudomonadati</taxon>
        <taxon>Bacteroidota</taxon>
        <taxon>Chitinophagia</taxon>
        <taxon>Chitinophagales</taxon>
        <taxon>Chitinophagaceae</taxon>
        <taxon>Hydrotalea</taxon>
    </lineage>
</organism>
<gene>
    <name evidence="1" type="ORF">LX80_00261</name>
</gene>
<comment type="caution">
    <text evidence="1">The sequence shown here is derived from an EMBL/GenBank/DDBJ whole genome shotgun (WGS) entry which is preliminary data.</text>
</comment>
<dbReference type="PANTHER" id="PTHR10000:SF8">
    <property type="entry name" value="HAD SUPERFAMILY HYDROLASE-LIKE, TYPE 3"/>
    <property type="match status" value="1"/>
</dbReference>
<dbReference type="PANTHER" id="PTHR10000">
    <property type="entry name" value="PHOSPHOSERINE PHOSPHATASE"/>
    <property type="match status" value="1"/>
</dbReference>
<dbReference type="Gene3D" id="3.30.1240.10">
    <property type="match status" value="1"/>
</dbReference>